<sequence length="138" mass="16043">MGKRSRSRSRERRHRTSKHQKHNALESRLENLEKRLKKVLQPLDLNLTARGSFTPVQELSDTTNLVFTPPIVPESISVSACPLAQTGSTMLVGVGEHNEKCDTPRRRLRYNRPRRKICTVYLLQTARLLWFVRQVKVR</sequence>
<proteinExistence type="predicted"/>
<evidence type="ECO:0000313" key="3">
    <source>
        <dbReference type="Proteomes" id="UP000791440"/>
    </source>
</evidence>
<dbReference type="Proteomes" id="UP000791440">
    <property type="component" value="Unassembled WGS sequence"/>
</dbReference>
<gene>
    <name evidence="2" type="ORF">O3G_MSEX005756</name>
</gene>
<accession>A0A921YZS0</accession>
<organism evidence="2 3">
    <name type="scientific">Manduca sexta</name>
    <name type="common">Tobacco hawkmoth</name>
    <name type="synonym">Tobacco hornworm</name>
    <dbReference type="NCBI Taxonomy" id="7130"/>
    <lineage>
        <taxon>Eukaryota</taxon>
        <taxon>Metazoa</taxon>
        <taxon>Ecdysozoa</taxon>
        <taxon>Arthropoda</taxon>
        <taxon>Hexapoda</taxon>
        <taxon>Insecta</taxon>
        <taxon>Pterygota</taxon>
        <taxon>Neoptera</taxon>
        <taxon>Endopterygota</taxon>
        <taxon>Lepidoptera</taxon>
        <taxon>Glossata</taxon>
        <taxon>Ditrysia</taxon>
        <taxon>Bombycoidea</taxon>
        <taxon>Sphingidae</taxon>
        <taxon>Sphinginae</taxon>
        <taxon>Sphingini</taxon>
        <taxon>Manduca</taxon>
    </lineage>
</organism>
<evidence type="ECO:0000313" key="2">
    <source>
        <dbReference type="EMBL" id="KAG6448888.1"/>
    </source>
</evidence>
<protein>
    <submittedName>
        <fullName evidence="2">Uncharacterized protein</fullName>
    </submittedName>
</protein>
<reference evidence="2" key="1">
    <citation type="journal article" date="2016" name="Insect Biochem. Mol. Biol.">
        <title>Multifaceted biological insights from a draft genome sequence of the tobacco hornworm moth, Manduca sexta.</title>
        <authorList>
            <person name="Kanost M.R."/>
            <person name="Arrese E.L."/>
            <person name="Cao X."/>
            <person name="Chen Y.R."/>
            <person name="Chellapilla S."/>
            <person name="Goldsmith M.R."/>
            <person name="Grosse-Wilde E."/>
            <person name="Heckel D.G."/>
            <person name="Herndon N."/>
            <person name="Jiang H."/>
            <person name="Papanicolaou A."/>
            <person name="Qu J."/>
            <person name="Soulages J.L."/>
            <person name="Vogel H."/>
            <person name="Walters J."/>
            <person name="Waterhouse R.M."/>
            <person name="Ahn S.J."/>
            <person name="Almeida F.C."/>
            <person name="An C."/>
            <person name="Aqrawi P."/>
            <person name="Bretschneider A."/>
            <person name="Bryant W.B."/>
            <person name="Bucks S."/>
            <person name="Chao H."/>
            <person name="Chevignon G."/>
            <person name="Christen J.M."/>
            <person name="Clarke D.F."/>
            <person name="Dittmer N.T."/>
            <person name="Ferguson L.C.F."/>
            <person name="Garavelou S."/>
            <person name="Gordon K.H.J."/>
            <person name="Gunaratna R.T."/>
            <person name="Han Y."/>
            <person name="Hauser F."/>
            <person name="He Y."/>
            <person name="Heidel-Fischer H."/>
            <person name="Hirsh A."/>
            <person name="Hu Y."/>
            <person name="Jiang H."/>
            <person name="Kalra D."/>
            <person name="Klinner C."/>
            <person name="Konig C."/>
            <person name="Kovar C."/>
            <person name="Kroll A.R."/>
            <person name="Kuwar S.S."/>
            <person name="Lee S.L."/>
            <person name="Lehman R."/>
            <person name="Li K."/>
            <person name="Li Z."/>
            <person name="Liang H."/>
            <person name="Lovelace S."/>
            <person name="Lu Z."/>
            <person name="Mansfield J.H."/>
            <person name="McCulloch K.J."/>
            <person name="Mathew T."/>
            <person name="Morton B."/>
            <person name="Muzny D.M."/>
            <person name="Neunemann D."/>
            <person name="Ongeri F."/>
            <person name="Pauchet Y."/>
            <person name="Pu L.L."/>
            <person name="Pyrousis I."/>
            <person name="Rao X.J."/>
            <person name="Redding A."/>
            <person name="Roesel C."/>
            <person name="Sanchez-Gracia A."/>
            <person name="Schaack S."/>
            <person name="Shukla A."/>
            <person name="Tetreau G."/>
            <person name="Wang Y."/>
            <person name="Xiong G.H."/>
            <person name="Traut W."/>
            <person name="Walsh T.K."/>
            <person name="Worley K.C."/>
            <person name="Wu D."/>
            <person name="Wu W."/>
            <person name="Wu Y.Q."/>
            <person name="Zhang X."/>
            <person name="Zou Z."/>
            <person name="Zucker H."/>
            <person name="Briscoe A.D."/>
            <person name="Burmester T."/>
            <person name="Clem R.J."/>
            <person name="Feyereisen R."/>
            <person name="Grimmelikhuijzen C.J.P."/>
            <person name="Hamodrakas S.J."/>
            <person name="Hansson B.S."/>
            <person name="Huguet E."/>
            <person name="Jermiin L.S."/>
            <person name="Lan Q."/>
            <person name="Lehman H.K."/>
            <person name="Lorenzen M."/>
            <person name="Merzendorfer H."/>
            <person name="Michalopoulos I."/>
            <person name="Morton D.B."/>
            <person name="Muthukrishnan S."/>
            <person name="Oakeshott J.G."/>
            <person name="Palmer W."/>
            <person name="Park Y."/>
            <person name="Passarelli A.L."/>
            <person name="Rozas J."/>
            <person name="Schwartz L.M."/>
            <person name="Smith W."/>
            <person name="Southgate A."/>
            <person name="Vilcinskas A."/>
            <person name="Vogt R."/>
            <person name="Wang P."/>
            <person name="Werren J."/>
            <person name="Yu X.Q."/>
            <person name="Zhou J.J."/>
            <person name="Brown S.J."/>
            <person name="Scherer S.E."/>
            <person name="Richards S."/>
            <person name="Blissard G.W."/>
        </authorList>
    </citation>
    <scope>NUCLEOTIDE SEQUENCE</scope>
</reference>
<comment type="caution">
    <text evidence="2">The sequence shown here is derived from an EMBL/GenBank/DDBJ whole genome shotgun (WGS) entry which is preliminary data.</text>
</comment>
<dbReference type="AlphaFoldDB" id="A0A921YZS0"/>
<dbReference type="EMBL" id="JH668363">
    <property type="protein sequence ID" value="KAG6448888.1"/>
    <property type="molecule type" value="Genomic_DNA"/>
</dbReference>
<keyword evidence="3" id="KW-1185">Reference proteome</keyword>
<feature type="compositionally biased region" description="Basic residues" evidence="1">
    <location>
        <begin position="1"/>
        <end position="22"/>
    </location>
</feature>
<name>A0A921YZS0_MANSE</name>
<feature type="region of interest" description="Disordered" evidence="1">
    <location>
        <begin position="1"/>
        <end position="23"/>
    </location>
</feature>
<reference evidence="2" key="2">
    <citation type="submission" date="2020-12" db="EMBL/GenBank/DDBJ databases">
        <authorList>
            <person name="Kanost M."/>
        </authorList>
    </citation>
    <scope>NUCLEOTIDE SEQUENCE</scope>
</reference>
<evidence type="ECO:0000256" key="1">
    <source>
        <dbReference type="SAM" id="MobiDB-lite"/>
    </source>
</evidence>